<dbReference type="Gene3D" id="1.10.10.10">
    <property type="entry name" value="Winged helix-like DNA-binding domain superfamily/Winged helix DNA-binding domain"/>
    <property type="match status" value="1"/>
</dbReference>
<dbReference type="PANTHER" id="PTHR15381">
    <property type="entry name" value="CHONDROITIN SULFATE PROTEOGLYCAN 5 -RELATED"/>
    <property type="match status" value="1"/>
</dbReference>
<comment type="subcellular location">
    <subcellularLocation>
        <location evidence="1">Nucleus</location>
    </subcellularLocation>
</comment>
<gene>
    <name evidence="12" type="primary">smarcc1a</name>
</gene>
<dbReference type="Pfam" id="PF16495">
    <property type="entry name" value="SWIRM-assoc_1"/>
    <property type="match status" value="1"/>
</dbReference>
<evidence type="ECO:0000256" key="7">
    <source>
        <dbReference type="SAM" id="MobiDB-lite"/>
    </source>
</evidence>
<dbReference type="InterPro" id="IPR009057">
    <property type="entry name" value="Homeodomain-like_sf"/>
</dbReference>
<evidence type="ECO:0000313" key="12">
    <source>
        <dbReference type="Ensembl" id="ENSGMOP00000061048.1"/>
    </source>
</evidence>
<proteinExistence type="inferred from homology"/>
<dbReference type="Proteomes" id="UP000694546">
    <property type="component" value="Chromosome 11"/>
</dbReference>
<dbReference type="SUPFAM" id="SSF46689">
    <property type="entry name" value="Homeodomain-like"/>
    <property type="match status" value="2"/>
</dbReference>
<name>A0A8C5CG72_GADMO</name>
<dbReference type="GO" id="GO:0045202">
    <property type="term" value="C:synapse"/>
    <property type="evidence" value="ECO:0007669"/>
    <property type="project" value="TreeGrafter"/>
</dbReference>
<evidence type="ECO:0000256" key="5">
    <source>
        <dbReference type="ARBA" id="ARBA00023242"/>
    </source>
</evidence>
<dbReference type="PROSITE" id="PS51293">
    <property type="entry name" value="SANT"/>
    <property type="match status" value="1"/>
</dbReference>
<dbReference type="Pfam" id="PF16498">
    <property type="entry name" value="SWIRM-assoc_3"/>
    <property type="match status" value="1"/>
</dbReference>
<dbReference type="InterPro" id="IPR032451">
    <property type="entry name" value="SMARCC_C"/>
</dbReference>
<dbReference type="PROSITE" id="PS50090">
    <property type="entry name" value="MYB_LIKE"/>
    <property type="match status" value="1"/>
</dbReference>
<reference evidence="12" key="2">
    <citation type="submission" date="2025-09" db="UniProtKB">
        <authorList>
            <consortium name="Ensembl"/>
        </authorList>
    </citation>
    <scope>IDENTIFICATION</scope>
</reference>
<keyword evidence="2" id="KW-0156">Chromatin regulator</keyword>
<feature type="compositionally biased region" description="Low complexity" evidence="7">
    <location>
        <begin position="948"/>
        <end position="959"/>
    </location>
</feature>
<dbReference type="GO" id="GO:0006325">
    <property type="term" value="P:chromatin organization"/>
    <property type="evidence" value="ECO:0007669"/>
    <property type="project" value="UniProtKB-KW"/>
</dbReference>
<dbReference type="InterPro" id="IPR001005">
    <property type="entry name" value="SANT/Myb"/>
</dbReference>
<dbReference type="InterPro" id="IPR049898">
    <property type="entry name" value="MARR_BRCT_CHROMO"/>
</dbReference>
<evidence type="ECO:0000256" key="6">
    <source>
        <dbReference type="ARBA" id="ARBA00049655"/>
    </source>
</evidence>
<dbReference type="SUPFAM" id="SSF52113">
    <property type="entry name" value="BRCT domain"/>
    <property type="match status" value="1"/>
</dbReference>
<dbReference type="PROSITE" id="PS52032">
    <property type="entry name" value="MARR_BRCT_CHROMO"/>
    <property type="match status" value="1"/>
</dbReference>
<keyword evidence="13" id="KW-1185">Reference proteome</keyword>
<feature type="domain" description="SANT" evidence="10">
    <location>
        <begin position="576"/>
        <end position="627"/>
    </location>
</feature>
<feature type="compositionally biased region" description="Basic and acidic residues" evidence="7">
    <location>
        <begin position="960"/>
        <end position="982"/>
    </location>
</feature>
<evidence type="ECO:0000313" key="13">
    <source>
        <dbReference type="Proteomes" id="UP000694546"/>
    </source>
</evidence>
<evidence type="ECO:0000259" key="11">
    <source>
        <dbReference type="PROSITE" id="PS52032"/>
    </source>
</evidence>
<dbReference type="PROSITE" id="PS50934">
    <property type="entry name" value="SWIRM"/>
    <property type="match status" value="1"/>
</dbReference>
<dbReference type="GO" id="GO:0016514">
    <property type="term" value="C:SWI/SNF complex"/>
    <property type="evidence" value="ECO:0007669"/>
    <property type="project" value="UniProtKB-ARBA"/>
</dbReference>
<dbReference type="PANTHER" id="PTHR15381:SF1">
    <property type="entry name" value="CHONDROITIN SULFATE PROTEOGLYCAN 5"/>
    <property type="match status" value="1"/>
</dbReference>
<feature type="compositionally biased region" description="Basic and acidic residues" evidence="7">
    <location>
        <begin position="279"/>
        <end position="296"/>
    </location>
</feature>
<feature type="domain" description="Chromo" evidence="11">
    <location>
        <begin position="6"/>
        <end position="280"/>
    </location>
</feature>
<feature type="compositionally biased region" description="Low complexity" evidence="7">
    <location>
        <begin position="921"/>
        <end position="930"/>
    </location>
</feature>
<feature type="compositionally biased region" description="Basic and acidic residues" evidence="7">
    <location>
        <begin position="777"/>
        <end position="792"/>
    </location>
</feature>
<dbReference type="InterPro" id="IPR032450">
    <property type="entry name" value="SMARCC_N"/>
</dbReference>
<feature type="region of interest" description="Disordered" evidence="7">
    <location>
        <begin position="1"/>
        <end position="21"/>
    </location>
</feature>
<feature type="compositionally biased region" description="Acidic residues" evidence="7">
    <location>
        <begin position="793"/>
        <end position="813"/>
    </location>
</feature>
<dbReference type="InterPro" id="IPR032448">
    <property type="entry name" value="SWIRM-assoc"/>
</dbReference>
<evidence type="ECO:0000256" key="4">
    <source>
        <dbReference type="ARBA" id="ARBA00023163"/>
    </source>
</evidence>
<evidence type="ECO:0000256" key="1">
    <source>
        <dbReference type="ARBA" id="ARBA00004123"/>
    </source>
</evidence>
<dbReference type="Ensembl" id="ENSGMOT00000059771.1">
    <property type="protein sequence ID" value="ENSGMOP00000061048.1"/>
    <property type="gene ID" value="ENSGMOG00000015989.2"/>
</dbReference>
<dbReference type="InterPro" id="IPR007526">
    <property type="entry name" value="SWIRM"/>
</dbReference>
<evidence type="ECO:0000256" key="2">
    <source>
        <dbReference type="ARBA" id="ARBA00022853"/>
    </source>
</evidence>
<feature type="region of interest" description="Disordered" evidence="7">
    <location>
        <begin position="709"/>
        <end position="741"/>
    </location>
</feature>
<feature type="domain" description="Myb-like" evidence="8">
    <location>
        <begin position="581"/>
        <end position="623"/>
    </location>
</feature>
<dbReference type="Pfam" id="PF00249">
    <property type="entry name" value="Myb_DNA-binding"/>
    <property type="match status" value="1"/>
</dbReference>
<dbReference type="InterPro" id="IPR036420">
    <property type="entry name" value="BRCT_dom_sf"/>
</dbReference>
<dbReference type="Pfam" id="PF16496">
    <property type="entry name" value="SWIRM-assoc_2"/>
    <property type="match status" value="1"/>
</dbReference>
<dbReference type="SMART" id="SM00717">
    <property type="entry name" value="SANT"/>
    <property type="match status" value="1"/>
</dbReference>
<dbReference type="Gene3D" id="1.10.10.60">
    <property type="entry name" value="Homeodomain-like"/>
    <property type="match status" value="1"/>
</dbReference>
<feature type="region of interest" description="Disordered" evidence="7">
    <location>
        <begin position="274"/>
        <end position="311"/>
    </location>
</feature>
<evidence type="ECO:0000259" key="10">
    <source>
        <dbReference type="PROSITE" id="PS51293"/>
    </source>
</evidence>
<organism evidence="12 13">
    <name type="scientific">Gadus morhua</name>
    <name type="common">Atlantic cod</name>
    <dbReference type="NCBI Taxonomy" id="8049"/>
    <lineage>
        <taxon>Eukaryota</taxon>
        <taxon>Metazoa</taxon>
        <taxon>Chordata</taxon>
        <taxon>Craniata</taxon>
        <taxon>Vertebrata</taxon>
        <taxon>Euteleostomi</taxon>
        <taxon>Actinopterygii</taxon>
        <taxon>Neopterygii</taxon>
        <taxon>Teleostei</taxon>
        <taxon>Neoteleostei</taxon>
        <taxon>Acanthomorphata</taxon>
        <taxon>Zeiogadaria</taxon>
        <taxon>Gadariae</taxon>
        <taxon>Gadiformes</taxon>
        <taxon>Gadoidei</taxon>
        <taxon>Gadidae</taxon>
        <taxon>Gadus</taxon>
    </lineage>
</organism>
<dbReference type="GeneTree" id="ENSGT00940000155746"/>
<dbReference type="InterPro" id="IPR036388">
    <property type="entry name" value="WH-like_DNA-bd_sf"/>
</dbReference>
<dbReference type="InterPro" id="IPR017884">
    <property type="entry name" value="SANT_dom"/>
</dbReference>
<keyword evidence="5" id="KW-0539">Nucleus</keyword>
<keyword evidence="3" id="KW-0805">Transcription regulation</keyword>
<sequence>MMGGGAAVGRKKDGGPSSKFWESSETVSQLETVRLWIAKHYKKHVQNDSPSSKSLAGLVVQLLQFQEDAFGRRVNNPALTKLPTKSFLDLKAGGALCHILGSVYKFKSEQGWRRFDLQNPSRMDRNVEMFLNVEKSLVQNNCLTRPTVFLSTDMEQKQANKLKDIIKRHQGSITEDKSKATHHIYPSPTQQEDEEWLRPVMRKDKQVLVHWGMSPDSYDTWVAVGEVDGDVEDPPSAERPWKVHAKWVLDTDAYNEWMNEEDYEVDENKKPVSFRQRIFPREEESSRTPDRKERKANSAGKKRRHLPTTGSQPCLDINGLIHQRAAVQRDLLELWETNQPTRCRISCVQASAPVDRSCSLCPPPLQEDEEQSKAEVNRLMDSEDNVTEQTHHIIIPSYAAWFDYNCIHEIERRALPEFFNGKNKSKSPEIYLAYRNFMIDTYRLNPQEYLTSTSCRRNLTGDVCAVMRVHAFLEQWGLVNYQVDSESRPLPMGPPPTPHFNVLADTPSGLIPLHHRPPQVRTHTHTDTCLLLLQIPPAQPIMNFSEKNKDKPTNMQNFGLRPDLYAKKNLKGKGPTSGREWSEQETLLLLEALEMYKDDWNKVSEHVGSRTQDECILHFLRLPIEDPYLESTEATLGPLAYQPVPFSQSGNPVMSTVAFLASVVDPRVASAAAKAALEEFSRVREEVPAELVEAHVKKVQEAARSTGKVDPAFGLESSGIAGTAPEEPEKTGAYAHSQQQAHNAFDSHHCCRGHRLTSFASTLPPTDKDSEEAMETSSEKGKGKEKEEKSREEEEDDEEEEEKGEGDEEEEEDEKKKLELDVGEGNIATAAAAALASAATKAKHLAAVEERKIKSLVALLVETQMKKLEIKLRHFEELETIMDREKEALELQRQQLLTERQSFHMEQLKYAEMKARQQMEQQAAAAAAQGQGPGHHGGPPPAMHSGYPPMGHHAIGPHHPAGERQCERARERGKLAGERGRD</sequence>
<feature type="region of interest" description="Disordered" evidence="7">
    <location>
        <begin position="915"/>
        <end position="982"/>
    </location>
</feature>
<comment type="similarity">
    <text evidence="6">Belongs to the SMARCC family.</text>
</comment>
<dbReference type="AlphaFoldDB" id="A0A8C5CG72"/>
<dbReference type="Gene3D" id="3.40.50.10190">
    <property type="entry name" value="BRCT domain"/>
    <property type="match status" value="1"/>
</dbReference>
<feature type="region of interest" description="Disordered" evidence="7">
    <location>
        <begin position="759"/>
        <end position="821"/>
    </location>
</feature>
<evidence type="ECO:0000259" key="8">
    <source>
        <dbReference type="PROSITE" id="PS50090"/>
    </source>
</evidence>
<dbReference type="GO" id="GO:0006355">
    <property type="term" value="P:regulation of DNA-templated transcription"/>
    <property type="evidence" value="ECO:0007669"/>
    <property type="project" value="UniProtKB-ARBA"/>
</dbReference>
<reference evidence="12" key="1">
    <citation type="submission" date="2025-08" db="UniProtKB">
        <authorList>
            <consortium name="Ensembl"/>
        </authorList>
    </citation>
    <scope>IDENTIFICATION</scope>
</reference>
<evidence type="ECO:0000259" key="9">
    <source>
        <dbReference type="PROSITE" id="PS50934"/>
    </source>
</evidence>
<keyword evidence="4" id="KW-0804">Transcription</keyword>
<accession>A0A8C5CG72</accession>
<feature type="domain" description="SWIRM" evidence="9">
    <location>
        <begin position="393"/>
        <end position="490"/>
    </location>
</feature>
<evidence type="ECO:0000256" key="3">
    <source>
        <dbReference type="ARBA" id="ARBA00023015"/>
    </source>
</evidence>
<protein>
    <submittedName>
        <fullName evidence="12">Uncharacterized protein</fullName>
    </submittedName>
</protein>
<dbReference type="Pfam" id="PF04433">
    <property type="entry name" value="SWIRM"/>
    <property type="match status" value="1"/>
</dbReference>
<dbReference type="GO" id="GO:0048858">
    <property type="term" value="P:cell projection morphogenesis"/>
    <property type="evidence" value="ECO:0007669"/>
    <property type="project" value="TreeGrafter"/>
</dbReference>